<accession>A0A2P7RR02</accession>
<protein>
    <submittedName>
        <fullName evidence="2">Uncharacterized protein</fullName>
    </submittedName>
</protein>
<feature type="compositionally biased region" description="Polar residues" evidence="1">
    <location>
        <begin position="48"/>
        <end position="59"/>
    </location>
</feature>
<dbReference type="AlphaFoldDB" id="A0A2P7RR02"/>
<dbReference type="OrthoDB" id="9807503at2"/>
<evidence type="ECO:0000256" key="1">
    <source>
        <dbReference type="SAM" id="MobiDB-lite"/>
    </source>
</evidence>
<feature type="region of interest" description="Disordered" evidence="1">
    <location>
        <begin position="39"/>
        <end position="59"/>
    </location>
</feature>
<feature type="compositionally biased region" description="Polar residues" evidence="1">
    <location>
        <begin position="105"/>
        <end position="120"/>
    </location>
</feature>
<sequence>MMSLHEQFAVGDGFREFREVTRARSLPLEGRVAAKRPGGVAGKVLGSKGTSSTAAATPPRLTNSTSFRWFATPALMGRAIAYEFTPTPNPSPQGGGGPAGLSAMYQPSTVSHGTAASKSPSPLWGGVRGGGTKQRSSSPFAICDCPALKGEGRPAAPPRHSVGPGAST</sequence>
<proteinExistence type="predicted"/>
<dbReference type="EMBL" id="PXYK01000037">
    <property type="protein sequence ID" value="PSJ52605.1"/>
    <property type="molecule type" value="Genomic_DNA"/>
</dbReference>
<comment type="caution">
    <text evidence="2">The sequence shown here is derived from an EMBL/GenBank/DDBJ whole genome shotgun (WGS) entry which is preliminary data.</text>
</comment>
<keyword evidence="3" id="KW-1185">Reference proteome</keyword>
<feature type="region of interest" description="Disordered" evidence="1">
    <location>
        <begin position="85"/>
        <end position="168"/>
    </location>
</feature>
<evidence type="ECO:0000313" key="3">
    <source>
        <dbReference type="Proteomes" id="UP000241229"/>
    </source>
</evidence>
<organism evidence="2 3">
    <name type="scientific">Kumtagia ephedrae</name>
    <dbReference type="NCBI Taxonomy" id="2116701"/>
    <lineage>
        <taxon>Bacteria</taxon>
        <taxon>Pseudomonadati</taxon>
        <taxon>Pseudomonadota</taxon>
        <taxon>Alphaproteobacteria</taxon>
        <taxon>Hyphomicrobiales</taxon>
        <taxon>Phyllobacteriaceae</taxon>
        <taxon>Kumtagia</taxon>
    </lineage>
</organism>
<name>A0A2P7RR02_9HYPH</name>
<evidence type="ECO:0000313" key="2">
    <source>
        <dbReference type="EMBL" id="PSJ52605.1"/>
    </source>
</evidence>
<reference evidence="2 3" key="1">
    <citation type="submission" date="2018-03" db="EMBL/GenBank/DDBJ databases">
        <title>The draft genome of Mesorhizobium sp. 6GN-30.</title>
        <authorList>
            <person name="Liu L."/>
            <person name="Li L."/>
            <person name="Wang T."/>
            <person name="Zhang X."/>
            <person name="Liang L."/>
        </authorList>
    </citation>
    <scope>NUCLEOTIDE SEQUENCE [LARGE SCALE GENOMIC DNA]</scope>
    <source>
        <strain evidence="2 3">6GN30</strain>
    </source>
</reference>
<dbReference type="Proteomes" id="UP000241229">
    <property type="component" value="Unassembled WGS sequence"/>
</dbReference>
<gene>
    <name evidence="2" type="ORF">C7I84_26550</name>
</gene>